<organism evidence="3 4">
    <name type="scientific">Planococcus halocryophilus</name>
    <dbReference type="NCBI Taxonomy" id="1215089"/>
    <lineage>
        <taxon>Bacteria</taxon>
        <taxon>Bacillati</taxon>
        <taxon>Bacillota</taxon>
        <taxon>Bacilli</taxon>
        <taxon>Bacillales</taxon>
        <taxon>Caryophanaceae</taxon>
        <taxon>Planococcus</taxon>
    </lineage>
</organism>
<sequence length="497" mass="57841">MAINKVSNKKLDEEFEVDGLWWLPDALDNKVSGTLFFNRNEIKLEIMGAFRDEVGFQELFAEPKAPFEIVHGQSGHGEEFTLFKANYSFDGGMKSYTGFKSEVYRVSSFIVGGHFPDSTNIAFHSCTIYPTYLTAWLDKSPITMELIRNSKDYNIETATANYKNIDTFSYKVGVLEAEIEECYRANFTLDNFRENLHWKFASGIKVVASNDRDMEWFNDRGVELKNLFSILIGEGVYFKNIYFLGELKDSDSLEKGIRDRKGYAYFITQRDYRDKEKFTNRDILINFDDVKEQLGGLLNNWFKKSENLKEIYKLYFGILYSEVVHIESSLLKTIQILEIYHRNKYNGMVFSVDKFNLEKKKLKGLSKRNLAKEVHVKMMESIGRSNEFSLKMRLAELINDFSGETQKELIGDENDVKKFIKQLVDTRNYLAHYDADRKPNLLTTIDEKFYGIQRLKALVTLILFVELGMSEEFVMKKIKSSKHFSYSIAKAKELLND</sequence>
<gene>
    <name evidence="3" type="ORF">BBI08_01125</name>
</gene>
<evidence type="ECO:0000259" key="1">
    <source>
        <dbReference type="Pfam" id="PF18739"/>
    </source>
</evidence>
<feature type="domain" description="Apea-like HEPN" evidence="1">
    <location>
        <begin position="331"/>
        <end position="472"/>
    </location>
</feature>
<evidence type="ECO:0000313" key="4">
    <source>
        <dbReference type="Proteomes" id="UP000092687"/>
    </source>
</evidence>
<dbReference type="RefSeq" id="WP_065527828.1">
    <property type="nucleotide sequence ID" value="NZ_CP016537.2"/>
</dbReference>
<protein>
    <submittedName>
        <fullName evidence="3">Uncharacterized protein</fullName>
    </submittedName>
</protein>
<evidence type="ECO:0000313" key="3">
    <source>
        <dbReference type="EMBL" id="ANU12541.1"/>
    </source>
</evidence>
<reference evidence="3" key="1">
    <citation type="submission" date="2016-10" db="EMBL/GenBank/DDBJ databases">
        <authorList>
            <person name="de Groot N.N."/>
        </authorList>
    </citation>
    <scope>NUCLEOTIDE SEQUENCE</scope>
    <source>
        <strain evidence="3">DSM 24743</strain>
    </source>
</reference>
<proteinExistence type="predicted"/>
<dbReference type="Pfam" id="PF18739">
    <property type="entry name" value="HEPN_Apea"/>
    <property type="match status" value="1"/>
</dbReference>
<dbReference type="AlphaFoldDB" id="A0A1C7DMP7"/>
<dbReference type="Pfam" id="PF18862">
    <property type="entry name" value="ApeA_NTD1"/>
    <property type="match status" value="1"/>
</dbReference>
<feature type="domain" description="ApeA N-terminal" evidence="2">
    <location>
        <begin position="17"/>
        <end position="301"/>
    </location>
</feature>
<dbReference type="InterPro" id="IPR041229">
    <property type="entry name" value="HEPN_Apea"/>
</dbReference>
<name>A0A1C7DMP7_9BACL</name>
<dbReference type="KEGG" id="phc:BBI08_01125"/>
<accession>A0A1C7DMP7</accession>
<keyword evidence="4" id="KW-1185">Reference proteome</keyword>
<dbReference type="Proteomes" id="UP000092687">
    <property type="component" value="Chromosome"/>
</dbReference>
<dbReference type="STRING" id="1215089.BBI08_01125"/>
<evidence type="ECO:0000259" key="2">
    <source>
        <dbReference type="Pfam" id="PF18862"/>
    </source>
</evidence>
<dbReference type="OrthoDB" id="6198809at2"/>
<dbReference type="InterPro" id="IPR041223">
    <property type="entry name" value="ApeA_NTD"/>
</dbReference>
<dbReference type="EMBL" id="CP016537">
    <property type="protein sequence ID" value="ANU12541.1"/>
    <property type="molecule type" value="Genomic_DNA"/>
</dbReference>